<dbReference type="Proteomes" id="UP001165960">
    <property type="component" value="Unassembled WGS sequence"/>
</dbReference>
<keyword evidence="2" id="KW-1185">Reference proteome</keyword>
<reference evidence="1" key="1">
    <citation type="submission" date="2022-04" db="EMBL/GenBank/DDBJ databases">
        <title>Genome of the entomopathogenic fungus Entomophthora muscae.</title>
        <authorList>
            <person name="Elya C."/>
            <person name="Lovett B.R."/>
            <person name="Lee E."/>
            <person name="Macias A.M."/>
            <person name="Hajek A.E."/>
            <person name="De Bivort B.L."/>
            <person name="Kasson M.T."/>
            <person name="De Fine Licht H.H."/>
            <person name="Stajich J.E."/>
        </authorList>
    </citation>
    <scope>NUCLEOTIDE SEQUENCE</scope>
    <source>
        <strain evidence="1">Berkeley</strain>
    </source>
</reference>
<protein>
    <submittedName>
        <fullName evidence="1">Uncharacterized protein</fullName>
    </submittedName>
</protein>
<evidence type="ECO:0000313" key="2">
    <source>
        <dbReference type="Proteomes" id="UP001165960"/>
    </source>
</evidence>
<proteinExistence type="predicted"/>
<name>A0ACC2S8J8_9FUNG</name>
<comment type="caution">
    <text evidence="1">The sequence shown here is derived from an EMBL/GenBank/DDBJ whole genome shotgun (WGS) entry which is preliminary data.</text>
</comment>
<gene>
    <name evidence="1" type="ORF">DSO57_1009783</name>
</gene>
<organism evidence="1 2">
    <name type="scientific">Entomophthora muscae</name>
    <dbReference type="NCBI Taxonomy" id="34485"/>
    <lineage>
        <taxon>Eukaryota</taxon>
        <taxon>Fungi</taxon>
        <taxon>Fungi incertae sedis</taxon>
        <taxon>Zoopagomycota</taxon>
        <taxon>Entomophthoromycotina</taxon>
        <taxon>Entomophthoromycetes</taxon>
        <taxon>Entomophthorales</taxon>
        <taxon>Entomophthoraceae</taxon>
        <taxon>Entomophthora</taxon>
    </lineage>
</organism>
<accession>A0ACC2S8J8</accession>
<evidence type="ECO:0000313" key="1">
    <source>
        <dbReference type="EMBL" id="KAJ9058704.1"/>
    </source>
</evidence>
<sequence>MAESHPAASSAPAPEHQEYDNDFMEDEKQVFNAPTPAHYRENLQHAHTSHQGVCASMHNPENYACNASGTSRQYHASHQASAPRASVLLLLRLFS</sequence>
<dbReference type="EMBL" id="QTSX02005711">
    <property type="protein sequence ID" value="KAJ9058704.1"/>
    <property type="molecule type" value="Genomic_DNA"/>
</dbReference>